<dbReference type="Proteomes" id="UP000092461">
    <property type="component" value="Unassembled WGS sequence"/>
</dbReference>
<dbReference type="Pfam" id="PF00171">
    <property type="entry name" value="Aldedh"/>
    <property type="match status" value="1"/>
</dbReference>
<dbReference type="VEuPathDB" id="VectorBase:LLONM1_004469"/>
<dbReference type="InterPro" id="IPR016162">
    <property type="entry name" value="Ald_DH_N"/>
</dbReference>
<dbReference type="InterPro" id="IPR029510">
    <property type="entry name" value="Ald_DH_CS_GLU"/>
</dbReference>
<evidence type="ECO:0000259" key="14">
    <source>
        <dbReference type="PROSITE" id="PS51258"/>
    </source>
</evidence>
<sequence length="1821" mass="205147">MLVVSRVVRFTVKSSMVPSLQYSRRMSLLLNKGLINGEWVEAIGKKKFDVFNPATGETVGSVPDMGVEDTTAAIQAAHERFQSSEWQNLTAKERSGLLKKWFQLLNENSEKISQIMTSESGKPLIEARGESVYGNSFVEWFAEETRRIYGEIIPPPFPNRQMMLTKQPIGVAALITPWNFPHAMITRKAAAALAAGCTVVIKPAEDTPLTALAIAKLAEDAGFPKGAINVVTCSRKNAAAVGEVLCKSEQVAGVSFTGSTAVGKILYSHCSAGIKRLGLELGGNAPFIVFDSANVDKAIAGAMACKFRNCGQTCISANRFLIQEGIYPVFVEKLKAVVEKLVIGDGKKDGVNMGPLINEAQFRKVWEIVDDAKSKGAKILLGGNPKPDLGKLFFEPTIVADVTPDMRMYNEEIFGPVVSLIKFKTEEGALSVANSTNSGLAGYFFSEDVSQIFRVAKKMETGMVGINESAISCTEAAFGGIKESGLGREGSRHGIDEFVYTKIQDLDGGFFEKFGSLLRQKSIHDEEKMVTPLAPLPEVAEEAVALEARFLGEEGENDSGNETLHDTDSEPEDAEVKSLEFVEDAVGTYSLPRVMNGANGYRCKNIKYASLNRGAMVPQDANECVKKVKKNLQRNCSLGKNQFRGIKKDALERQNTLIAHSMTLEELYEEILYETLHNIGAEIETSQTSLFSYIQDAFKISEARHEELLEAAKTKEAPEIRLNVEVIEAKDLVPKDPNGLSDPFVTMYLATVPTHRYNTSVKAETLNPRWEEHFSLPITDDANENILVVEVWDFDPAETVREKMNKIFDVKGVRGLRKLMKEIAVTASNGKHDNELIGKANIPLKSIPASGLVLWYNLDKKNRLKSRGLIKIRLSFSSEKNNRVAAQEHRHLLRILLLHELETSKVAPYWWSGKFTDKGESVLTQHTAQSGLSLMDVSLVEWSVYAGIHVEHPLAFSLFDKLLDRVIRPIQSEAISVEEIKLFWDATKKLLPSCFAIIRKLRKKTAGDKNCVKTLMEVLNILSKIAMLEPPEGTDLFPVQQYGWMKNNTDKANWDIRGALKDAVMAGADDWFNTINDDAECQRGTDEAKLQHIIKLIQLIRSDLQRAIEYYDKVFQETMKFHYARTLYSFYESKLAEYVEPIVEEISKNLKRIDIPSDETVKLETHQEINMGTTLFELYLVLKRFAVLGTALDPGETGYKIANYHNWFTAGVTHWLDISVLKALTRIEKAIELDQLVPVDDSVKYSSSAVDTLAIFYQIKIFWQQLAWPDVEGAYMFVGKIVDDICRCCVFYADKMSERVEGLGDFQNVYEKKFEVTREWCLAINNIDYIRQSLPPFVKELGVDEIVAQLGDCRSPMEAQRCAETLKNVIDNAVDTEKNKILELVETVARKMSPMMRRFLAEGAELLHQDSNSLDRLMMYLEESLKTLNMELNDVNFDRILDAIWTELSNVLYDLIQSNLDKRRPPSFFSNLRDALQMMIQNFKCTKKCETSDRDVLNNIEQLLELHGFETADLIHQYYLDRLKEQQVIRETPYGQLTVRCTFKNLVLEIEVMNARNLRPMDTNGSCDPFVRIHFLPEEKFAGIVKPRTNSQSKTLFPLFDEKFVISLSPEQKAMKNAIIMFSVKDKDLFGMSNQYIAESYLSFGEIEEAGNVGGVPEQLHLPLSRPFNLVMNARNLRPMDTNGSCDPFVRIHFLPEEKFAGIVKPRTNSQSKTLFPLFDEKFIISLSPEQKAMKNAIIMFSVKDKDLFGMSNQYIAESYLSFEEIEAAENVGGVPEQLHLPLSRPFNLDTDCIRALEYRIGDKQAKEFLKKLKQKINNQA</sequence>
<evidence type="ECO:0000313" key="17">
    <source>
        <dbReference type="Proteomes" id="UP000092461"/>
    </source>
</evidence>
<dbReference type="InterPro" id="IPR014770">
    <property type="entry name" value="Munc13_1"/>
</dbReference>
<evidence type="ECO:0000256" key="12">
    <source>
        <dbReference type="SAM" id="MobiDB-lite"/>
    </source>
</evidence>
<dbReference type="VEuPathDB" id="VectorBase:LLONM1_008775"/>
<evidence type="ECO:0000256" key="11">
    <source>
        <dbReference type="RuleBase" id="RU003345"/>
    </source>
</evidence>
<evidence type="ECO:0000256" key="6">
    <source>
        <dbReference type="ARBA" id="ARBA00022483"/>
    </source>
</evidence>
<evidence type="ECO:0000256" key="3">
    <source>
        <dbReference type="ARBA" id="ARBA00005176"/>
    </source>
</evidence>
<evidence type="ECO:0000259" key="15">
    <source>
        <dbReference type="PROSITE" id="PS51259"/>
    </source>
</evidence>
<dbReference type="GO" id="GO:0016620">
    <property type="term" value="F:oxidoreductase activity, acting on the aldehyde or oxo group of donors, NAD or NADP as acceptor"/>
    <property type="evidence" value="ECO:0007669"/>
    <property type="project" value="InterPro"/>
</dbReference>
<evidence type="ECO:0000259" key="13">
    <source>
        <dbReference type="PROSITE" id="PS50004"/>
    </source>
</evidence>
<dbReference type="InterPro" id="IPR015590">
    <property type="entry name" value="Aldehyde_DH_dom"/>
</dbReference>
<dbReference type="SUPFAM" id="SSF49562">
    <property type="entry name" value="C2 domain (Calcium/lipid-binding domain, CaLB)"/>
    <property type="match status" value="3"/>
</dbReference>
<dbReference type="PROSITE" id="PS51258">
    <property type="entry name" value="MHD1"/>
    <property type="match status" value="1"/>
</dbReference>
<dbReference type="FunFam" id="3.40.309.10:FF:000004">
    <property type="entry name" value="Succinate-semialdehyde dehydrogenase I"/>
    <property type="match status" value="1"/>
</dbReference>
<dbReference type="CDD" id="cd07103">
    <property type="entry name" value="ALDH_F5_SSADH_GabD"/>
    <property type="match status" value="1"/>
</dbReference>
<keyword evidence="9 11" id="KW-0560">Oxidoreductase</keyword>
<evidence type="ECO:0000256" key="8">
    <source>
        <dbReference type="ARBA" id="ARBA00022753"/>
    </source>
</evidence>
<feature type="region of interest" description="Disordered" evidence="12">
    <location>
        <begin position="552"/>
        <end position="575"/>
    </location>
</feature>
<feature type="domain" description="C2" evidence="13">
    <location>
        <begin position="1533"/>
        <end position="1660"/>
    </location>
</feature>
<dbReference type="PROSITE" id="PS51259">
    <property type="entry name" value="MHD2"/>
    <property type="match status" value="1"/>
</dbReference>
<dbReference type="SMART" id="SM00239">
    <property type="entry name" value="C2"/>
    <property type="match status" value="3"/>
</dbReference>
<dbReference type="InterPro" id="IPR016161">
    <property type="entry name" value="Ald_DH/histidinol_DH"/>
</dbReference>
<feature type="domain" description="MHD1" evidence="14">
    <location>
        <begin position="1176"/>
        <end position="1296"/>
    </location>
</feature>
<evidence type="ECO:0000256" key="10">
    <source>
        <dbReference type="PROSITE-ProRule" id="PRU10007"/>
    </source>
</evidence>
<comment type="similarity">
    <text evidence="4">Belongs to the unc-13 family.</text>
</comment>
<dbReference type="PROSITE" id="PS00687">
    <property type="entry name" value="ALDEHYDE_DEHYDR_GLU"/>
    <property type="match status" value="1"/>
</dbReference>
<dbReference type="Pfam" id="PF00168">
    <property type="entry name" value="C2"/>
    <property type="match status" value="3"/>
</dbReference>
<dbReference type="Gene3D" id="2.60.40.150">
    <property type="entry name" value="C2 domain"/>
    <property type="match status" value="3"/>
</dbReference>
<dbReference type="PANTHER" id="PTHR45999">
    <property type="entry name" value="UNC-13-4A, ISOFORM B"/>
    <property type="match status" value="1"/>
</dbReference>
<evidence type="ECO:0000256" key="2">
    <source>
        <dbReference type="ARBA" id="ARBA00004603"/>
    </source>
</evidence>
<dbReference type="InterPro" id="IPR035892">
    <property type="entry name" value="C2_domain_sf"/>
</dbReference>
<dbReference type="GO" id="GO:0099503">
    <property type="term" value="C:secretory vesicle"/>
    <property type="evidence" value="ECO:0007669"/>
    <property type="project" value="TreeGrafter"/>
</dbReference>
<dbReference type="InterPro" id="IPR052095">
    <property type="entry name" value="UNC-13_domain"/>
</dbReference>
<keyword evidence="8" id="KW-0967">Endosome</keyword>
<comment type="pathway">
    <text evidence="3">Amino-acid degradation; 4-aminobutanoate degradation.</text>
</comment>
<feature type="domain" description="C2" evidence="13">
    <location>
        <begin position="1671"/>
        <end position="1779"/>
    </location>
</feature>
<dbReference type="PROSITE" id="PS50004">
    <property type="entry name" value="C2"/>
    <property type="match status" value="3"/>
</dbReference>
<proteinExistence type="inferred from homology"/>
<dbReference type="EnsemblMetazoa" id="LLOJ007680-RA">
    <property type="protein sequence ID" value="LLOJ007680-PA"/>
    <property type="gene ID" value="LLOJ007680"/>
</dbReference>
<evidence type="ECO:0000256" key="5">
    <source>
        <dbReference type="ARBA" id="ARBA00009986"/>
    </source>
</evidence>
<reference evidence="16" key="1">
    <citation type="submission" date="2020-05" db="UniProtKB">
        <authorList>
            <consortium name="EnsemblMetazoa"/>
        </authorList>
    </citation>
    <scope>IDENTIFICATION</scope>
    <source>
        <strain evidence="16">Jacobina</strain>
    </source>
</reference>
<evidence type="ECO:0000256" key="1">
    <source>
        <dbReference type="ARBA" id="ARBA00004496"/>
    </source>
</evidence>
<dbReference type="EMBL" id="AJWK01025605">
    <property type="status" value="NOT_ANNOTATED_CDS"/>
    <property type="molecule type" value="Genomic_DNA"/>
</dbReference>
<evidence type="ECO:0000256" key="9">
    <source>
        <dbReference type="ARBA" id="ARBA00023002"/>
    </source>
</evidence>
<dbReference type="FunFam" id="3.40.605.10:FF:000005">
    <property type="entry name" value="Succinate-semialdehyde dehydrogenase I"/>
    <property type="match status" value="1"/>
</dbReference>
<dbReference type="PRINTS" id="PR00360">
    <property type="entry name" value="C2DOMAIN"/>
</dbReference>
<dbReference type="PANTHER" id="PTHR45999:SF2">
    <property type="entry name" value="PROTEIN UNC-13 HOMOLOG 4B"/>
    <property type="match status" value="1"/>
</dbReference>
<comment type="subcellular location">
    <subcellularLocation>
        <location evidence="1">Cytoplasm</location>
    </subcellularLocation>
    <subcellularLocation>
        <location evidence="2">Late endosome</location>
    </subcellularLocation>
</comment>
<feature type="active site" evidence="10">
    <location>
        <position position="280"/>
    </location>
</feature>
<protein>
    <recommendedName>
        <fullName evidence="18">Succinate-semialdehyde dehydrogenase, mitochondrial</fullName>
    </recommendedName>
</protein>
<dbReference type="VEuPathDB" id="VectorBase:LLOJ007680"/>
<evidence type="ECO:0008006" key="18">
    <source>
        <dbReference type="Google" id="ProtNLM"/>
    </source>
</evidence>
<dbReference type="InterPro" id="IPR014772">
    <property type="entry name" value="Munc13_dom-2"/>
</dbReference>
<dbReference type="SUPFAM" id="SSF53720">
    <property type="entry name" value="ALDH-like"/>
    <property type="match status" value="1"/>
</dbReference>
<feature type="domain" description="C2" evidence="13">
    <location>
        <begin position="703"/>
        <end position="827"/>
    </location>
</feature>
<dbReference type="Gene3D" id="1.10.357.50">
    <property type="match status" value="1"/>
</dbReference>
<dbReference type="InterPro" id="IPR000008">
    <property type="entry name" value="C2_dom"/>
</dbReference>
<evidence type="ECO:0000313" key="16">
    <source>
        <dbReference type="EnsemblMetazoa" id="LLOJ007680-PA"/>
    </source>
</evidence>
<feature type="compositionally biased region" description="Basic and acidic residues" evidence="12">
    <location>
        <begin position="563"/>
        <end position="575"/>
    </location>
</feature>
<dbReference type="InterPro" id="IPR016163">
    <property type="entry name" value="Ald_DH_C"/>
</dbReference>
<keyword evidence="7" id="KW-0963">Cytoplasm</keyword>
<dbReference type="CDD" id="cd04009">
    <property type="entry name" value="C2B_Munc13-like"/>
    <property type="match status" value="1"/>
</dbReference>
<evidence type="ECO:0000256" key="4">
    <source>
        <dbReference type="ARBA" id="ARBA00005823"/>
    </source>
</evidence>
<feature type="domain" description="MHD2" evidence="15">
    <location>
        <begin position="1411"/>
        <end position="1518"/>
    </location>
</feature>
<dbReference type="EMBL" id="AJWK01025606">
    <property type="status" value="NOT_ANNOTATED_CDS"/>
    <property type="molecule type" value="Genomic_DNA"/>
</dbReference>
<accession>A0A1B0CS31</accession>
<dbReference type="GO" id="GO:0005770">
    <property type="term" value="C:late endosome"/>
    <property type="evidence" value="ECO:0007669"/>
    <property type="project" value="UniProtKB-SubCell"/>
</dbReference>
<organism evidence="16 17">
    <name type="scientific">Lutzomyia longipalpis</name>
    <name type="common">Sand fly</name>
    <dbReference type="NCBI Taxonomy" id="7200"/>
    <lineage>
        <taxon>Eukaryota</taxon>
        <taxon>Metazoa</taxon>
        <taxon>Ecdysozoa</taxon>
        <taxon>Arthropoda</taxon>
        <taxon>Hexapoda</taxon>
        <taxon>Insecta</taxon>
        <taxon>Pterygota</taxon>
        <taxon>Neoptera</taxon>
        <taxon>Endopterygota</taxon>
        <taxon>Diptera</taxon>
        <taxon>Nematocera</taxon>
        <taxon>Psychodoidea</taxon>
        <taxon>Psychodidae</taxon>
        <taxon>Lutzomyia</taxon>
        <taxon>Lutzomyia</taxon>
    </lineage>
</organism>
<dbReference type="Gene3D" id="3.40.605.10">
    <property type="entry name" value="Aldehyde Dehydrogenase, Chain A, domain 1"/>
    <property type="match status" value="1"/>
</dbReference>
<comment type="similarity">
    <text evidence="5 11">Belongs to the aldehyde dehydrogenase family.</text>
</comment>
<keyword evidence="17" id="KW-1185">Reference proteome</keyword>
<dbReference type="GO" id="GO:0006887">
    <property type="term" value="P:exocytosis"/>
    <property type="evidence" value="ECO:0007669"/>
    <property type="project" value="UniProtKB-KW"/>
</dbReference>
<evidence type="ECO:0000256" key="7">
    <source>
        <dbReference type="ARBA" id="ARBA00022490"/>
    </source>
</evidence>
<dbReference type="Gene3D" id="3.40.309.10">
    <property type="entry name" value="Aldehyde Dehydrogenase, Chain A, domain 2"/>
    <property type="match status" value="1"/>
</dbReference>
<name>A0A1B0CS31_LUTLO</name>
<keyword evidence="6" id="KW-0268">Exocytosis</keyword>